<comment type="caution">
    <text evidence="4">The sequence shown here is derived from an EMBL/GenBank/DDBJ whole genome shotgun (WGS) entry which is preliminary data.</text>
</comment>
<sequence>MATIRPIEAKDESRWRELWEGYNQYYERTIAEDATALTFKRMLDPNVELYGAVAEEPDGQLSGFVTWMPHMYTGTVNDIVYLHDLFVDPNVRNKGTGRRLMEHVFAEAEKAGACKVYWLTQHFNHRAQLLYTKVGEKTPFVHYTHTFGKK</sequence>
<evidence type="ECO:0000256" key="2">
    <source>
        <dbReference type="ARBA" id="ARBA00023315"/>
    </source>
</evidence>
<dbReference type="HOGENOM" id="CLU_013985_32_0_1"/>
<dbReference type="InterPro" id="IPR016181">
    <property type="entry name" value="Acyl_CoA_acyltransferase"/>
</dbReference>
<dbReference type="PANTHER" id="PTHR10545:SF29">
    <property type="entry name" value="GH14572P-RELATED"/>
    <property type="match status" value="1"/>
</dbReference>
<gene>
    <name evidence="4" type="ORF">A1Q1_03529</name>
</gene>
<keyword evidence="2" id="KW-0012">Acyltransferase</keyword>
<dbReference type="EMBL" id="ALBS01000234">
    <property type="protein sequence ID" value="EJT47634.1"/>
    <property type="molecule type" value="Genomic_DNA"/>
</dbReference>
<dbReference type="InterPro" id="IPR000182">
    <property type="entry name" value="GNAT_dom"/>
</dbReference>
<dbReference type="GeneID" id="25987042"/>
<feature type="domain" description="N-acetyltransferase" evidence="3">
    <location>
        <begin position="2"/>
        <end position="150"/>
    </location>
</feature>
<protein>
    <recommendedName>
        <fullName evidence="3">N-acetyltransferase domain-containing protein</fullName>
    </recommendedName>
</protein>
<dbReference type="KEGG" id="tasa:A1Q1_03529"/>
<name>J6ESW3_TRIAS</name>
<dbReference type="SUPFAM" id="SSF55729">
    <property type="entry name" value="Acyl-CoA N-acyltransferases (Nat)"/>
    <property type="match status" value="1"/>
</dbReference>
<proteinExistence type="predicted"/>
<evidence type="ECO:0000256" key="1">
    <source>
        <dbReference type="ARBA" id="ARBA00022679"/>
    </source>
</evidence>
<organism evidence="4 5">
    <name type="scientific">Trichosporon asahii var. asahii (strain ATCC 90039 / CBS 2479 / JCM 2466 / KCTC 7840 / NBRC 103889/ NCYC 2677 / UAMH 7654)</name>
    <name type="common">Yeast</name>
    <dbReference type="NCBI Taxonomy" id="1186058"/>
    <lineage>
        <taxon>Eukaryota</taxon>
        <taxon>Fungi</taxon>
        <taxon>Dikarya</taxon>
        <taxon>Basidiomycota</taxon>
        <taxon>Agaricomycotina</taxon>
        <taxon>Tremellomycetes</taxon>
        <taxon>Trichosporonales</taxon>
        <taxon>Trichosporonaceae</taxon>
        <taxon>Trichosporon</taxon>
    </lineage>
</organism>
<dbReference type="Proteomes" id="UP000002748">
    <property type="component" value="Unassembled WGS sequence"/>
</dbReference>
<dbReference type="RefSeq" id="XP_014178802.1">
    <property type="nucleotide sequence ID" value="XM_014323327.1"/>
</dbReference>
<dbReference type="Pfam" id="PF00583">
    <property type="entry name" value="Acetyltransf_1"/>
    <property type="match status" value="1"/>
</dbReference>
<dbReference type="GO" id="GO:0005737">
    <property type="term" value="C:cytoplasm"/>
    <property type="evidence" value="ECO:0007669"/>
    <property type="project" value="TreeGrafter"/>
</dbReference>
<evidence type="ECO:0000259" key="3">
    <source>
        <dbReference type="PROSITE" id="PS51186"/>
    </source>
</evidence>
<accession>J6ESW3</accession>
<dbReference type="Gene3D" id="3.40.630.30">
    <property type="match status" value="1"/>
</dbReference>
<keyword evidence="1" id="KW-0808">Transferase</keyword>
<reference evidence="4 5" key="1">
    <citation type="journal article" date="2012" name="Eukaryot. Cell">
        <title>Draft genome sequence of CBS 2479, the standard type strain of Trichosporon asahii.</title>
        <authorList>
            <person name="Yang R.Y."/>
            <person name="Li H.T."/>
            <person name="Zhu H."/>
            <person name="Zhou G.P."/>
            <person name="Wang M."/>
            <person name="Wang L."/>
        </authorList>
    </citation>
    <scope>NUCLEOTIDE SEQUENCE [LARGE SCALE GENOMIC DNA]</scope>
    <source>
        <strain evidence="5">ATCC 90039 / CBS 2479 / JCM 2466 / KCTC 7840 / NCYC 2677 / UAMH 7654</strain>
    </source>
</reference>
<evidence type="ECO:0000313" key="4">
    <source>
        <dbReference type="EMBL" id="EJT47634.1"/>
    </source>
</evidence>
<dbReference type="PANTHER" id="PTHR10545">
    <property type="entry name" value="DIAMINE N-ACETYLTRANSFERASE"/>
    <property type="match status" value="1"/>
</dbReference>
<evidence type="ECO:0000313" key="5">
    <source>
        <dbReference type="Proteomes" id="UP000002748"/>
    </source>
</evidence>
<dbReference type="VEuPathDB" id="FungiDB:A1Q1_03529"/>
<dbReference type="InterPro" id="IPR051016">
    <property type="entry name" value="Diverse_Substrate_AcTransf"/>
</dbReference>
<dbReference type="AlphaFoldDB" id="J6ESW3"/>
<dbReference type="CDD" id="cd04301">
    <property type="entry name" value="NAT_SF"/>
    <property type="match status" value="1"/>
</dbReference>
<dbReference type="OrthoDB" id="7305308at2759"/>
<dbReference type="GO" id="GO:0008080">
    <property type="term" value="F:N-acetyltransferase activity"/>
    <property type="evidence" value="ECO:0007669"/>
    <property type="project" value="TreeGrafter"/>
</dbReference>
<dbReference type="PROSITE" id="PS51186">
    <property type="entry name" value="GNAT"/>
    <property type="match status" value="1"/>
</dbReference>